<evidence type="ECO:0000313" key="5">
    <source>
        <dbReference type="Proteomes" id="UP000323046"/>
    </source>
</evidence>
<evidence type="ECO:0000256" key="2">
    <source>
        <dbReference type="SAM" id="Phobius"/>
    </source>
</evidence>
<dbReference type="AlphaFoldDB" id="A0A5P2BIA4"/>
<keyword evidence="2" id="KW-1133">Transmembrane helix</keyword>
<organism evidence="4 5">
    <name type="scientific">Streptomyces venezuelae</name>
    <dbReference type="NCBI Taxonomy" id="54571"/>
    <lineage>
        <taxon>Bacteria</taxon>
        <taxon>Bacillati</taxon>
        <taxon>Actinomycetota</taxon>
        <taxon>Actinomycetes</taxon>
        <taxon>Kitasatosporales</taxon>
        <taxon>Streptomycetaceae</taxon>
        <taxon>Streptomyces</taxon>
    </lineage>
</organism>
<name>A0A5P2BIA4_STRVZ</name>
<dbReference type="InterPro" id="IPR006311">
    <property type="entry name" value="TAT_signal"/>
</dbReference>
<dbReference type="OrthoDB" id="4240010at2"/>
<feature type="signal peptide" evidence="3">
    <location>
        <begin position="1"/>
        <end position="32"/>
    </location>
</feature>
<evidence type="ECO:0000256" key="3">
    <source>
        <dbReference type="SAM" id="SignalP"/>
    </source>
</evidence>
<keyword evidence="2" id="KW-0472">Membrane</keyword>
<sequence length="199" mass="20273">MSLNRRHTLLRTAVVSTFVGGALLLPAAGAFADSPTPAPTAARPHAKGEVHQVTLGNGAQAKIRNRGGAYTATISLKGKEIAALSATHRTATQGGVEYELHPSNGHIGIAYLDGKDRTDGDAKGQQDQKVTPRPKNDQKQRPAPRAGDNTVAPRGGVKAGAEGVRDAGNPAFLVAGGGMAAAGAAGLGFAMLRRGRSDG</sequence>
<gene>
    <name evidence="4" type="ORF">DEJ47_26205</name>
</gene>
<accession>A0A5P2BIA4</accession>
<protein>
    <submittedName>
        <fullName evidence="4">Uncharacterized protein</fullName>
    </submittedName>
</protein>
<reference evidence="4 5" key="1">
    <citation type="submission" date="2018-05" db="EMBL/GenBank/DDBJ databases">
        <title>Streptomyces venezuelae.</title>
        <authorList>
            <person name="Kim W."/>
            <person name="Lee N."/>
            <person name="Cho B.-K."/>
        </authorList>
    </citation>
    <scope>NUCLEOTIDE SEQUENCE [LARGE SCALE GENOMIC DNA]</scope>
    <source>
        <strain evidence="4 5">ATCC 14583</strain>
    </source>
</reference>
<keyword evidence="3" id="KW-0732">Signal</keyword>
<dbReference type="RefSeq" id="WP_150172212.1">
    <property type="nucleotide sequence ID" value="NZ_CP029193.1"/>
</dbReference>
<evidence type="ECO:0000256" key="1">
    <source>
        <dbReference type="SAM" id="MobiDB-lite"/>
    </source>
</evidence>
<keyword evidence="5" id="KW-1185">Reference proteome</keyword>
<keyword evidence="2" id="KW-0812">Transmembrane</keyword>
<feature type="region of interest" description="Disordered" evidence="1">
    <location>
        <begin position="107"/>
        <end position="170"/>
    </location>
</feature>
<dbReference type="Proteomes" id="UP000323046">
    <property type="component" value="Chromosome"/>
</dbReference>
<feature type="chain" id="PRO_5024891836" evidence="3">
    <location>
        <begin position="33"/>
        <end position="199"/>
    </location>
</feature>
<dbReference type="EMBL" id="CP029193">
    <property type="protein sequence ID" value="QES29468.1"/>
    <property type="molecule type" value="Genomic_DNA"/>
</dbReference>
<feature type="transmembrane region" description="Helical" evidence="2">
    <location>
        <begin position="171"/>
        <end position="192"/>
    </location>
</feature>
<evidence type="ECO:0000313" key="4">
    <source>
        <dbReference type="EMBL" id="QES29468.1"/>
    </source>
</evidence>
<dbReference type="PROSITE" id="PS51318">
    <property type="entry name" value="TAT"/>
    <property type="match status" value="1"/>
</dbReference>
<proteinExistence type="predicted"/>
<feature type="compositionally biased region" description="Basic and acidic residues" evidence="1">
    <location>
        <begin position="113"/>
        <end position="126"/>
    </location>
</feature>